<evidence type="ECO:0000256" key="3">
    <source>
        <dbReference type="ARBA" id="ARBA00022490"/>
    </source>
</evidence>
<dbReference type="SMART" id="SM00320">
    <property type="entry name" value="WD40"/>
    <property type="match status" value="6"/>
</dbReference>
<dbReference type="AlphaFoldDB" id="A0A2R5G676"/>
<evidence type="ECO:0000256" key="4">
    <source>
        <dbReference type="ARBA" id="ARBA00022574"/>
    </source>
</evidence>
<dbReference type="PROSITE" id="PS50082">
    <property type="entry name" value="WD_REPEATS_2"/>
    <property type="match status" value="2"/>
</dbReference>
<sequence length="383" mass="41974">MGLLKVNTTGITCHAWSPDRKRIAVCENSEKVFIYKDADKPDPAQWVKEHELVGHDLVVTAIDWSPVHNKIVTCSHDRNAFVWTLGNGEWKPSLSILRINRAALDVKWSPDGKKFAVASGAKVVPVCHYETHNDWWISKMIKKHKSTVTSVAWHPNSQLLATGSTDFRCRIFSAFISDFDQGVDSVLGDTSKHAFGDLLTEFDASNGWVSDVAFSPSGDRLAFVGHDSSVSFVTFDGSGSPMCQTLKSSHLPNSVVMFLSDEVVVAAGHEFNPEVYQLGRGNAFECLGFVDQKGSGGASSVKKAASNFSAARNIWANKTTRGTEVNDGAQDLWTRHHNAITDIQPYSDTQHSIKIDSFSTSGLDGRINIWTSSDLGKVSKLSL</sequence>
<evidence type="ECO:0000256" key="8">
    <source>
        <dbReference type="PIRNR" id="PIRNR038093"/>
    </source>
</evidence>
<dbReference type="InterPro" id="IPR017383">
    <property type="entry name" value="ARPC1"/>
</dbReference>
<dbReference type="InterPro" id="IPR011659">
    <property type="entry name" value="WD40"/>
</dbReference>
<evidence type="ECO:0000256" key="2">
    <source>
        <dbReference type="ARBA" id="ARBA00006260"/>
    </source>
</evidence>
<dbReference type="InterPro" id="IPR015943">
    <property type="entry name" value="WD40/YVTN_repeat-like_dom_sf"/>
</dbReference>
<dbReference type="GO" id="GO:0051015">
    <property type="term" value="F:actin filament binding"/>
    <property type="evidence" value="ECO:0007669"/>
    <property type="project" value="TreeGrafter"/>
</dbReference>
<comment type="similarity">
    <text evidence="2 8">Belongs to the WD repeat ARPC1 family.</text>
</comment>
<dbReference type="OrthoDB" id="406844at2759"/>
<dbReference type="InterPro" id="IPR001680">
    <property type="entry name" value="WD40_rpt"/>
</dbReference>
<evidence type="ECO:0000313" key="11">
    <source>
        <dbReference type="Proteomes" id="UP000241890"/>
    </source>
</evidence>
<reference evidence="10 11" key="1">
    <citation type="submission" date="2017-12" db="EMBL/GenBank/DDBJ databases">
        <title>Sequencing, de novo assembly and annotation of complete genome of a new Thraustochytrid species, strain FCC1311.</title>
        <authorList>
            <person name="Sedici K."/>
            <person name="Godart F."/>
            <person name="Aiese Cigliano R."/>
            <person name="Sanseverino W."/>
            <person name="Barakat M."/>
            <person name="Ortet P."/>
            <person name="Marechal E."/>
            <person name="Cagnac O."/>
            <person name="Amato A."/>
        </authorList>
    </citation>
    <scope>NUCLEOTIDE SEQUENCE [LARGE SCALE GENOMIC DNA]</scope>
</reference>
<dbReference type="Pfam" id="PF00400">
    <property type="entry name" value="WD40"/>
    <property type="match status" value="3"/>
</dbReference>
<protein>
    <recommendedName>
        <fullName evidence="8">Actin-related protein 2/3 complex subunit</fullName>
    </recommendedName>
</protein>
<keyword evidence="11" id="KW-1185">Reference proteome</keyword>
<keyword evidence="3 8" id="KW-0963">Cytoplasm</keyword>
<dbReference type="Gene3D" id="2.130.10.10">
    <property type="entry name" value="YVTN repeat-like/Quinoprotein amine dehydrogenase"/>
    <property type="match status" value="1"/>
</dbReference>
<dbReference type="InterPro" id="IPR036322">
    <property type="entry name" value="WD40_repeat_dom_sf"/>
</dbReference>
<dbReference type="InParanoid" id="A0A2R5G676"/>
<evidence type="ECO:0000256" key="1">
    <source>
        <dbReference type="ARBA" id="ARBA00004245"/>
    </source>
</evidence>
<keyword evidence="4 9" id="KW-0853">WD repeat</keyword>
<comment type="caution">
    <text evidence="10">The sequence shown here is derived from an EMBL/GenBank/DDBJ whole genome shotgun (WGS) entry which is preliminary data.</text>
</comment>
<dbReference type="PROSITE" id="PS50294">
    <property type="entry name" value="WD_REPEATS_REGION"/>
    <property type="match status" value="2"/>
</dbReference>
<dbReference type="GO" id="GO:0034314">
    <property type="term" value="P:Arp2/3 complex-mediated actin nucleation"/>
    <property type="evidence" value="ECO:0007669"/>
    <property type="project" value="UniProtKB-UniRule"/>
</dbReference>
<comment type="subcellular location">
    <subcellularLocation>
        <location evidence="1">Cytoplasm</location>
        <location evidence="1">Cytoskeleton</location>
    </subcellularLocation>
</comment>
<keyword evidence="7 8" id="KW-0206">Cytoskeleton</keyword>
<gene>
    <name evidence="10" type="ORF">FCC1311_027782</name>
</gene>
<evidence type="ECO:0000256" key="7">
    <source>
        <dbReference type="ARBA" id="ARBA00023212"/>
    </source>
</evidence>
<accession>A0A2R5G676</accession>
<feature type="repeat" description="WD" evidence="9">
    <location>
        <begin position="141"/>
        <end position="173"/>
    </location>
</feature>
<evidence type="ECO:0000256" key="9">
    <source>
        <dbReference type="PROSITE-ProRule" id="PRU00221"/>
    </source>
</evidence>
<dbReference type="EMBL" id="BEYU01000021">
    <property type="protein sequence ID" value="GBG26557.1"/>
    <property type="molecule type" value="Genomic_DNA"/>
</dbReference>
<feature type="repeat" description="WD" evidence="9">
    <location>
        <begin position="52"/>
        <end position="93"/>
    </location>
</feature>
<keyword evidence="6 8" id="KW-0009">Actin-binding</keyword>
<dbReference type="PANTHER" id="PTHR10709">
    <property type="entry name" value="ACTIN-RELATED PROTEIN 2/3 COMPLEX SUBUNIT 1"/>
    <property type="match status" value="1"/>
</dbReference>
<keyword evidence="5" id="KW-0677">Repeat</keyword>
<evidence type="ECO:0000256" key="6">
    <source>
        <dbReference type="ARBA" id="ARBA00023203"/>
    </source>
</evidence>
<dbReference type="GO" id="GO:0005885">
    <property type="term" value="C:Arp2/3 protein complex"/>
    <property type="evidence" value="ECO:0007669"/>
    <property type="project" value="UniProtKB-UniRule"/>
</dbReference>
<name>A0A2R5G676_9STRA</name>
<comment type="function">
    <text evidence="8">Functions as component of the Arp2/3 complex which is involved in regulation of actin polymerization and together with an activating nucleation-promoting factor (NPF) mediates the formation of branched actin networks.</text>
</comment>
<organism evidence="10 11">
    <name type="scientific">Hondaea fermentalgiana</name>
    <dbReference type="NCBI Taxonomy" id="2315210"/>
    <lineage>
        <taxon>Eukaryota</taxon>
        <taxon>Sar</taxon>
        <taxon>Stramenopiles</taxon>
        <taxon>Bigyra</taxon>
        <taxon>Labyrinthulomycetes</taxon>
        <taxon>Thraustochytrida</taxon>
        <taxon>Thraustochytriidae</taxon>
        <taxon>Hondaea</taxon>
    </lineage>
</organism>
<dbReference type="PIRSF" id="PIRSF038093">
    <property type="entry name" value="ARP2/3_su1"/>
    <property type="match status" value="1"/>
</dbReference>
<dbReference type="PANTHER" id="PTHR10709:SF2">
    <property type="entry name" value="ACTIN-RELATED PROTEIN 2_3 COMPLEX SUBUNIT"/>
    <property type="match status" value="1"/>
</dbReference>
<proteinExistence type="inferred from homology"/>
<dbReference type="SUPFAM" id="SSF50978">
    <property type="entry name" value="WD40 repeat-like"/>
    <property type="match status" value="1"/>
</dbReference>
<dbReference type="Proteomes" id="UP000241890">
    <property type="component" value="Unassembled WGS sequence"/>
</dbReference>
<evidence type="ECO:0000313" key="10">
    <source>
        <dbReference type="EMBL" id="GBG26557.1"/>
    </source>
</evidence>
<evidence type="ECO:0000256" key="5">
    <source>
        <dbReference type="ARBA" id="ARBA00022737"/>
    </source>
</evidence>
<dbReference type="Pfam" id="PF07676">
    <property type="entry name" value="PD40"/>
    <property type="match status" value="1"/>
</dbReference>